<feature type="compositionally biased region" description="Basic and acidic residues" evidence="1">
    <location>
        <begin position="1"/>
        <end position="12"/>
    </location>
</feature>
<name>A0A183V775_TOXCA</name>
<dbReference type="WBParaSite" id="TCNE_0001659601-mRNA-1">
    <property type="protein sequence ID" value="TCNE_0001659601-mRNA-1"/>
    <property type="gene ID" value="TCNE_0001659601"/>
</dbReference>
<proteinExistence type="predicted"/>
<dbReference type="AlphaFoldDB" id="A0A183V775"/>
<dbReference type="Proteomes" id="UP000050794">
    <property type="component" value="Unassembled WGS sequence"/>
</dbReference>
<feature type="region of interest" description="Disordered" evidence="1">
    <location>
        <begin position="1"/>
        <end position="27"/>
    </location>
</feature>
<organism evidence="3 4">
    <name type="scientific">Toxocara canis</name>
    <name type="common">Canine roundworm</name>
    <dbReference type="NCBI Taxonomy" id="6265"/>
    <lineage>
        <taxon>Eukaryota</taxon>
        <taxon>Metazoa</taxon>
        <taxon>Ecdysozoa</taxon>
        <taxon>Nematoda</taxon>
        <taxon>Chromadorea</taxon>
        <taxon>Rhabditida</taxon>
        <taxon>Spirurina</taxon>
        <taxon>Ascaridomorpha</taxon>
        <taxon>Ascaridoidea</taxon>
        <taxon>Toxocaridae</taxon>
        <taxon>Toxocara</taxon>
    </lineage>
</organism>
<gene>
    <name evidence="2" type="ORF">TCNE_LOCUS16595</name>
</gene>
<reference evidence="2 3" key="2">
    <citation type="submission" date="2018-11" db="EMBL/GenBank/DDBJ databases">
        <authorList>
            <consortium name="Pathogen Informatics"/>
        </authorList>
    </citation>
    <scope>NUCLEOTIDE SEQUENCE [LARGE SCALE GENOMIC DNA]</scope>
</reference>
<evidence type="ECO:0000256" key="1">
    <source>
        <dbReference type="SAM" id="MobiDB-lite"/>
    </source>
</evidence>
<feature type="compositionally biased region" description="Polar residues" evidence="1">
    <location>
        <begin position="16"/>
        <end position="27"/>
    </location>
</feature>
<protein>
    <submittedName>
        <fullName evidence="2 4">Uncharacterized protein</fullName>
    </submittedName>
</protein>
<dbReference type="EMBL" id="UYWY01023731">
    <property type="protein sequence ID" value="VDM47916.1"/>
    <property type="molecule type" value="Genomic_DNA"/>
</dbReference>
<accession>A0A183V775</accession>
<sequence>MEGKMRRGKTEAWRQTGWQGTDASGATWGRQRSTIAAIVCVCVCMGPSVGRVAVGRRTRARCTCACLCARANDTRNASLPTGRACV</sequence>
<keyword evidence="3" id="KW-1185">Reference proteome</keyword>
<evidence type="ECO:0000313" key="3">
    <source>
        <dbReference type="Proteomes" id="UP000050794"/>
    </source>
</evidence>
<evidence type="ECO:0000313" key="4">
    <source>
        <dbReference type="WBParaSite" id="TCNE_0001659601-mRNA-1"/>
    </source>
</evidence>
<evidence type="ECO:0000313" key="2">
    <source>
        <dbReference type="EMBL" id="VDM47916.1"/>
    </source>
</evidence>
<reference evidence="4" key="1">
    <citation type="submission" date="2016-06" db="UniProtKB">
        <authorList>
            <consortium name="WormBaseParasite"/>
        </authorList>
    </citation>
    <scope>IDENTIFICATION</scope>
</reference>